<accession>A0A834JPE5</accession>
<comment type="caution">
    <text evidence="1">The sequence shown here is derived from an EMBL/GenBank/DDBJ whole genome shotgun (WGS) entry which is preliminary data.</text>
</comment>
<gene>
    <name evidence="1" type="ORF">H0235_017362</name>
</gene>
<name>A0A834JPE5_VESPE</name>
<organism evidence="1 2">
    <name type="scientific">Vespula pensylvanica</name>
    <name type="common">Western yellow jacket</name>
    <name type="synonym">Wasp</name>
    <dbReference type="NCBI Taxonomy" id="30213"/>
    <lineage>
        <taxon>Eukaryota</taxon>
        <taxon>Metazoa</taxon>
        <taxon>Ecdysozoa</taxon>
        <taxon>Arthropoda</taxon>
        <taxon>Hexapoda</taxon>
        <taxon>Insecta</taxon>
        <taxon>Pterygota</taxon>
        <taxon>Neoptera</taxon>
        <taxon>Endopterygota</taxon>
        <taxon>Hymenoptera</taxon>
        <taxon>Apocrita</taxon>
        <taxon>Aculeata</taxon>
        <taxon>Vespoidea</taxon>
        <taxon>Vespidae</taxon>
        <taxon>Vespinae</taxon>
        <taxon>Vespula</taxon>
    </lineage>
</organism>
<reference evidence="1" key="1">
    <citation type="journal article" date="2020" name="G3 (Bethesda)">
        <title>High-Quality Assemblies for Three Invasive Social Wasps from the &lt;i&gt;Vespula&lt;/i&gt; Genus.</title>
        <authorList>
            <person name="Harrop T.W.R."/>
            <person name="Guhlin J."/>
            <person name="McLaughlin G.M."/>
            <person name="Permina E."/>
            <person name="Stockwell P."/>
            <person name="Gilligan J."/>
            <person name="Le Lec M.F."/>
            <person name="Gruber M.A.M."/>
            <person name="Quinn O."/>
            <person name="Lovegrove M."/>
            <person name="Duncan E.J."/>
            <person name="Remnant E.J."/>
            <person name="Van Eeckhoven J."/>
            <person name="Graham B."/>
            <person name="Knapp R.A."/>
            <person name="Langford K.W."/>
            <person name="Kronenberg Z."/>
            <person name="Press M.O."/>
            <person name="Eacker S.M."/>
            <person name="Wilson-Rankin E.E."/>
            <person name="Purcell J."/>
            <person name="Lester P.J."/>
            <person name="Dearden P.K."/>
        </authorList>
    </citation>
    <scope>NUCLEOTIDE SEQUENCE</scope>
    <source>
        <strain evidence="1">Volc-1</strain>
    </source>
</reference>
<dbReference type="Proteomes" id="UP000600918">
    <property type="component" value="Unassembled WGS sequence"/>
</dbReference>
<evidence type="ECO:0000313" key="2">
    <source>
        <dbReference type="Proteomes" id="UP000600918"/>
    </source>
</evidence>
<dbReference type="AlphaFoldDB" id="A0A834JPE5"/>
<dbReference type="EMBL" id="JACSDY010000022">
    <property type="protein sequence ID" value="KAF7392363.1"/>
    <property type="molecule type" value="Genomic_DNA"/>
</dbReference>
<keyword evidence="2" id="KW-1185">Reference proteome</keyword>
<evidence type="ECO:0000313" key="1">
    <source>
        <dbReference type="EMBL" id="KAF7392363.1"/>
    </source>
</evidence>
<proteinExistence type="predicted"/>
<protein>
    <submittedName>
        <fullName evidence="1">Uncharacterized protein</fullName>
    </submittedName>
</protein>
<sequence>MEARLEAPLILAPIAECFERTLARVPKLKDSEEGNRSELRMNPVGSELGSITQRCRRFRRSDFLIGGRQIRGFGKSKVIVGLIVEGRKSKPRATKGRGRAKEGQGSFFLAERIEEEGERKLVELWLGGVERWREREGTEEGKVVLEEHREVTGEGKVGSLGVLSFCRHLRRHRATRSLKPDAGDTCT</sequence>